<dbReference type="Proteomes" id="UP000281498">
    <property type="component" value="Unassembled WGS sequence"/>
</dbReference>
<keyword evidence="1" id="KW-1133">Transmembrane helix</keyword>
<reference evidence="2 3" key="1">
    <citation type="submission" date="2017-10" db="EMBL/GenBank/DDBJ databases">
        <title>Bacillus sp. nov., a halophilic bacterium isolated from a Keqin Lake.</title>
        <authorList>
            <person name="Wang H."/>
        </authorList>
    </citation>
    <scope>NUCLEOTIDE SEQUENCE [LARGE SCALE GENOMIC DNA]</scope>
    <source>
        <strain evidence="2 3">KCTC 13187</strain>
    </source>
</reference>
<organism evidence="2 3">
    <name type="scientific">Salipaludibacillus neizhouensis</name>
    <dbReference type="NCBI Taxonomy" id="885475"/>
    <lineage>
        <taxon>Bacteria</taxon>
        <taxon>Bacillati</taxon>
        <taxon>Bacillota</taxon>
        <taxon>Bacilli</taxon>
        <taxon>Bacillales</taxon>
        <taxon>Bacillaceae</taxon>
    </lineage>
</organism>
<feature type="transmembrane region" description="Helical" evidence="1">
    <location>
        <begin position="326"/>
        <end position="345"/>
    </location>
</feature>
<evidence type="ECO:0000313" key="2">
    <source>
        <dbReference type="EMBL" id="RKL66421.1"/>
    </source>
</evidence>
<gene>
    <name evidence="2" type="ORF">CR203_16145</name>
</gene>
<feature type="transmembrane region" description="Helical" evidence="1">
    <location>
        <begin position="276"/>
        <end position="296"/>
    </location>
</feature>
<sequence>MGVLWLNLATVFGFSLSARYFSKSRLNIDNFVVPIKASKFLVFFAFLSLVFVSGLRSNIGDTNTYINSFQLNVFTWETIREQNEIGFALLQMGVHYFTSDAQVFIFTCSFITLFLIVSTLYNYSRLFELSIFVFITSGMYLVSMNGIRQYLAASIIFAGTKFLLEGKFFKYTTVILIASTIHQSAIVLLPVYFIVRREAWSRNTMILLCAGVIGVAGYNQLSEIFFAAISNTDYGAYANFQEGGANVIRVAVTASPLILAYLGRVRLKELFPKSDYIVNLCLLGVLFMVLSTQQWIFARFAIYFDLFNLILISWVVKTFQNKNQTFVYYMIIVLYLMYFIYEYVITLNIEYRSDYITLL</sequence>
<keyword evidence="1" id="KW-0812">Transmembrane</keyword>
<name>A0A3A9K7U6_9BACI</name>
<evidence type="ECO:0000313" key="3">
    <source>
        <dbReference type="Proteomes" id="UP000281498"/>
    </source>
</evidence>
<feature type="transmembrane region" description="Helical" evidence="1">
    <location>
        <begin position="126"/>
        <end position="143"/>
    </location>
</feature>
<dbReference type="AlphaFoldDB" id="A0A3A9K7U6"/>
<feature type="transmembrane region" description="Helical" evidence="1">
    <location>
        <begin position="175"/>
        <end position="195"/>
    </location>
</feature>
<feature type="transmembrane region" description="Helical" evidence="1">
    <location>
        <begin position="247"/>
        <end position="264"/>
    </location>
</feature>
<dbReference type="RefSeq" id="WP_110939205.1">
    <property type="nucleotide sequence ID" value="NZ_KZ614148.1"/>
</dbReference>
<evidence type="ECO:0000256" key="1">
    <source>
        <dbReference type="SAM" id="Phobius"/>
    </source>
</evidence>
<proteinExistence type="predicted"/>
<dbReference type="EMBL" id="PDOE01000007">
    <property type="protein sequence ID" value="RKL66421.1"/>
    <property type="molecule type" value="Genomic_DNA"/>
</dbReference>
<dbReference type="OrthoDB" id="1649543at2"/>
<comment type="caution">
    <text evidence="2">The sequence shown here is derived from an EMBL/GenBank/DDBJ whole genome shotgun (WGS) entry which is preliminary data.</text>
</comment>
<dbReference type="InterPro" id="IPR049458">
    <property type="entry name" value="EpsG-like"/>
</dbReference>
<accession>A0A3A9K7U6</accession>
<feature type="transmembrane region" description="Helical" evidence="1">
    <location>
        <begin position="101"/>
        <end position="120"/>
    </location>
</feature>
<dbReference type="Pfam" id="PF14897">
    <property type="entry name" value="EpsG"/>
    <property type="match status" value="1"/>
</dbReference>
<feature type="transmembrane region" description="Helical" evidence="1">
    <location>
        <begin position="207"/>
        <end position="227"/>
    </location>
</feature>
<feature type="transmembrane region" description="Helical" evidence="1">
    <location>
        <begin position="41"/>
        <end position="59"/>
    </location>
</feature>
<protein>
    <submittedName>
        <fullName evidence="2">Capsular biosynthesis protein</fullName>
    </submittedName>
</protein>
<keyword evidence="1" id="KW-0472">Membrane</keyword>
<keyword evidence="3" id="KW-1185">Reference proteome</keyword>